<evidence type="ECO:0000256" key="2">
    <source>
        <dbReference type="ARBA" id="ARBA00022434"/>
    </source>
</evidence>
<dbReference type="GO" id="GO:0008198">
    <property type="term" value="F:ferrous iron binding"/>
    <property type="evidence" value="ECO:0000318"/>
    <property type="project" value="GO_Central"/>
</dbReference>
<reference evidence="11" key="2">
    <citation type="submission" date="2025-08" db="UniProtKB">
        <authorList>
            <consortium name="Ensembl"/>
        </authorList>
    </citation>
    <scope>IDENTIFICATION</scope>
</reference>
<evidence type="ECO:0000313" key="12">
    <source>
        <dbReference type="Proteomes" id="UP000002280"/>
    </source>
</evidence>
<dbReference type="GO" id="GO:0004322">
    <property type="term" value="F:ferroxidase activity"/>
    <property type="evidence" value="ECO:0007669"/>
    <property type="project" value="UniProtKB-EC"/>
</dbReference>
<dbReference type="PANTHER" id="PTHR11431">
    <property type="entry name" value="FERRITIN"/>
    <property type="match status" value="1"/>
</dbReference>
<evidence type="ECO:0000256" key="1">
    <source>
        <dbReference type="ARBA" id="ARBA00007513"/>
    </source>
</evidence>
<dbReference type="OrthoDB" id="186462at2759"/>
<feature type="domain" description="Ferritin-like diiron" evidence="10">
    <location>
        <begin position="7"/>
        <end position="156"/>
    </location>
</feature>
<feature type="binding site" evidence="8">
    <location>
        <position position="138"/>
    </location>
    <ligand>
        <name>Fe cation</name>
        <dbReference type="ChEBI" id="CHEBI:24875"/>
        <label>1</label>
    </ligand>
</feature>
<dbReference type="GO" id="GO:0006879">
    <property type="term" value="P:intracellular iron ion homeostasis"/>
    <property type="evidence" value="ECO:0007669"/>
    <property type="project" value="UniProtKB-KW"/>
</dbReference>
<evidence type="ECO:0000313" key="11">
    <source>
        <dbReference type="Ensembl" id="ENSMODP00000002273.2"/>
    </source>
</evidence>
<dbReference type="CDD" id="cd01056">
    <property type="entry name" value="Euk_Ferritin"/>
    <property type="match status" value="1"/>
</dbReference>
<comment type="catalytic activity">
    <reaction evidence="7">
        <text>4 Fe(2+) + O2 + 4 H(+) = 4 Fe(3+) + 2 H2O</text>
        <dbReference type="Rhea" id="RHEA:11148"/>
        <dbReference type="ChEBI" id="CHEBI:15377"/>
        <dbReference type="ChEBI" id="CHEBI:15378"/>
        <dbReference type="ChEBI" id="CHEBI:15379"/>
        <dbReference type="ChEBI" id="CHEBI:29033"/>
        <dbReference type="ChEBI" id="CHEBI:29034"/>
        <dbReference type="EC" id="1.16.3.1"/>
    </reaction>
</comment>
<evidence type="ECO:0000256" key="5">
    <source>
        <dbReference type="ARBA" id="ARBA00023004"/>
    </source>
</evidence>
<dbReference type="InterPro" id="IPR009078">
    <property type="entry name" value="Ferritin-like_SF"/>
</dbReference>
<comment type="similarity">
    <text evidence="1 9">Belongs to the ferritin family.</text>
</comment>
<dbReference type="Gene3D" id="1.20.1260.10">
    <property type="match status" value="1"/>
</dbReference>
<comment type="function">
    <text evidence="9">Stores iron in a soluble, non-toxic, readily available form. Important for iron homeostasis. Iron is taken up in the ferrous form and deposited as ferric hydroxides after oxidation.</text>
</comment>
<dbReference type="KEGG" id="mdo:100032185"/>
<keyword evidence="12" id="KW-1185">Reference proteome</keyword>
<reference evidence="11" key="3">
    <citation type="submission" date="2025-09" db="UniProtKB">
        <authorList>
            <consortium name="Ensembl"/>
        </authorList>
    </citation>
    <scope>IDENTIFICATION</scope>
</reference>
<dbReference type="SUPFAM" id="SSF47240">
    <property type="entry name" value="Ferritin-like"/>
    <property type="match status" value="1"/>
</dbReference>
<evidence type="ECO:0000256" key="7">
    <source>
        <dbReference type="ARBA" id="ARBA00047990"/>
    </source>
</evidence>
<evidence type="ECO:0000259" key="10">
    <source>
        <dbReference type="PROSITE" id="PS50905"/>
    </source>
</evidence>
<comment type="function">
    <text evidence="6">Stores iron in a soluble, non-toxic, readily available form. Important for iron homeostasis. Has ferroxidase activity. Iron is taken up in the ferrous form and deposited as ferric hydroxides after oxidation.</text>
</comment>
<dbReference type="FunFam" id="1.20.1260.10:FF:000002">
    <property type="entry name" value="Ferritin, mitochondrial"/>
    <property type="match status" value="1"/>
</dbReference>
<dbReference type="AlphaFoldDB" id="F6SNI6"/>
<evidence type="ECO:0000256" key="4">
    <source>
        <dbReference type="ARBA" id="ARBA00023002"/>
    </source>
</evidence>
<dbReference type="GO" id="GO:0005737">
    <property type="term" value="C:cytoplasm"/>
    <property type="evidence" value="ECO:0000318"/>
    <property type="project" value="GO_Central"/>
</dbReference>
<keyword evidence="3 8" id="KW-0479">Metal-binding</keyword>
<evidence type="ECO:0000256" key="9">
    <source>
        <dbReference type="RuleBase" id="RU361145"/>
    </source>
</evidence>
<evidence type="ECO:0000256" key="6">
    <source>
        <dbReference type="ARBA" id="ARBA00025111"/>
    </source>
</evidence>
<dbReference type="InterPro" id="IPR012347">
    <property type="entry name" value="Ferritin-like"/>
</dbReference>
<dbReference type="HOGENOM" id="CLU_065681_4_0_1"/>
<gene>
    <name evidence="11" type="primary">LOC100032185</name>
</gene>
<keyword evidence="4" id="KW-0560">Oxidoreductase</keyword>
<organism evidence="11 12">
    <name type="scientific">Monodelphis domestica</name>
    <name type="common">Gray short-tailed opossum</name>
    <dbReference type="NCBI Taxonomy" id="13616"/>
    <lineage>
        <taxon>Eukaryota</taxon>
        <taxon>Metazoa</taxon>
        <taxon>Chordata</taxon>
        <taxon>Craniata</taxon>
        <taxon>Vertebrata</taxon>
        <taxon>Euteleostomi</taxon>
        <taxon>Mammalia</taxon>
        <taxon>Metatheria</taxon>
        <taxon>Didelphimorphia</taxon>
        <taxon>Didelphidae</taxon>
        <taxon>Monodelphis</taxon>
    </lineage>
</organism>
<feature type="binding site" evidence="8">
    <location>
        <position position="62"/>
    </location>
    <ligand>
        <name>Fe cation</name>
        <dbReference type="ChEBI" id="CHEBI:24875"/>
        <label>1</label>
    </ligand>
</feature>
<proteinExistence type="inferred from homology"/>
<evidence type="ECO:0000256" key="8">
    <source>
        <dbReference type="PIRSR" id="PIRSR601519-1"/>
    </source>
</evidence>
<feature type="binding site" evidence="8">
    <location>
        <position position="24"/>
    </location>
    <ligand>
        <name>Fe cation</name>
        <dbReference type="ChEBI" id="CHEBI:24875"/>
        <label>1</label>
    </ligand>
</feature>
<dbReference type="InterPro" id="IPR008331">
    <property type="entry name" value="Ferritin_DPS_dom"/>
</dbReference>
<dbReference type="PROSITE" id="PS50905">
    <property type="entry name" value="FERRITIN_LIKE"/>
    <property type="match status" value="1"/>
</dbReference>
<dbReference type="GeneID" id="100032185"/>
<sequence length="180" mass="20942">MENSVFQHFHPECELSISKTINLELHAGYVYFSMTYYFGHHDVALKHFSMFFREQSKKKMKHAEKILQYLTKRGGHPVLENILKSEVQYWSDGLQALEEALVIEKAVNEELLILCNKAKEHEDPHLCGFLESELLDEQVKIIKLLGDYITNLKRLGMPENRSGEYIFDKYTLGKTCQSSP</sequence>
<dbReference type="eggNOG" id="KOG2332">
    <property type="taxonomic scope" value="Eukaryota"/>
</dbReference>
<accession>F6SNI6</accession>
<dbReference type="InParanoid" id="F6SNI6"/>
<dbReference type="InterPro" id="IPR001519">
    <property type="entry name" value="Ferritin"/>
</dbReference>
<dbReference type="GeneTree" id="ENSGT00950000182841"/>
<dbReference type="STRING" id="13616.ENSMODP00000002273"/>
<keyword evidence="5 8" id="KW-0408">Iron</keyword>
<keyword evidence="2 9" id="KW-0409">Iron storage</keyword>
<name>F6SNI6_MONDO</name>
<evidence type="ECO:0000256" key="3">
    <source>
        <dbReference type="ARBA" id="ARBA00022723"/>
    </source>
</evidence>
<dbReference type="Proteomes" id="UP000002280">
    <property type="component" value="Chromosome 3"/>
</dbReference>
<protein>
    <recommendedName>
        <fullName evidence="9">Ferritin</fullName>
    </recommendedName>
</protein>
<dbReference type="Pfam" id="PF00210">
    <property type="entry name" value="Ferritin"/>
    <property type="match status" value="1"/>
</dbReference>
<dbReference type="PANTHER" id="PTHR11431:SF54">
    <property type="entry name" value="FERRITIN"/>
    <property type="match status" value="1"/>
</dbReference>
<feature type="binding site" evidence="8">
    <location>
        <position position="104"/>
    </location>
    <ligand>
        <name>Fe cation</name>
        <dbReference type="ChEBI" id="CHEBI:24875"/>
        <label>1</label>
    </ligand>
</feature>
<reference evidence="11 12" key="1">
    <citation type="journal article" date="2007" name="Nature">
        <title>Genome of the marsupial Monodelphis domestica reveals innovation in non-coding sequences.</title>
        <authorList>
            <person name="Mikkelsen T.S."/>
            <person name="Wakefield M.J."/>
            <person name="Aken B."/>
            <person name="Amemiya C.T."/>
            <person name="Chang J.L."/>
            <person name="Duke S."/>
            <person name="Garber M."/>
            <person name="Gentles A.J."/>
            <person name="Goodstadt L."/>
            <person name="Heger A."/>
            <person name="Jurka J."/>
            <person name="Kamal M."/>
            <person name="Mauceli E."/>
            <person name="Searle S.M."/>
            <person name="Sharpe T."/>
            <person name="Baker M.L."/>
            <person name="Batzer M.A."/>
            <person name="Benos P.V."/>
            <person name="Belov K."/>
            <person name="Clamp M."/>
            <person name="Cook A."/>
            <person name="Cuff J."/>
            <person name="Das R."/>
            <person name="Davidow L."/>
            <person name="Deakin J.E."/>
            <person name="Fazzari M.J."/>
            <person name="Glass J.L."/>
            <person name="Grabherr M."/>
            <person name="Greally J.M."/>
            <person name="Gu W."/>
            <person name="Hore T.A."/>
            <person name="Huttley G.A."/>
            <person name="Kleber M."/>
            <person name="Jirtle R.L."/>
            <person name="Koina E."/>
            <person name="Lee J.T."/>
            <person name="Mahony S."/>
            <person name="Marra M.A."/>
            <person name="Miller R.D."/>
            <person name="Nicholls R.D."/>
            <person name="Oda M."/>
            <person name="Papenfuss A.T."/>
            <person name="Parra Z.E."/>
            <person name="Pollock D.D."/>
            <person name="Ray D.A."/>
            <person name="Schein J.E."/>
            <person name="Speed T.P."/>
            <person name="Thompson K."/>
            <person name="VandeBerg J.L."/>
            <person name="Wade C.M."/>
            <person name="Walker J.A."/>
            <person name="Waters P.D."/>
            <person name="Webber C."/>
            <person name="Weidman J.R."/>
            <person name="Xie X."/>
            <person name="Zody M.C."/>
            <person name="Baldwin J."/>
            <person name="Abdouelleil A."/>
            <person name="Abdulkadir J."/>
            <person name="Abebe A."/>
            <person name="Abera B."/>
            <person name="Abreu J."/>
            <person name="Acer S.C."/>
            <person name="Aftuck L."/>
            <person name="Alexander A."/>
            <person name="An P."/>
            <person name="Anderson E."/>
            <person name="Anderson S."/>
            <person name="Arachi H."/>
            <person name="Azer M."/>
            <person name="Bachantsang P."/>
            <person name="Barry A."/>
            <person name="Bayul T."/>
            <person name="Berlin A."/>
            <person name="Bessette D."/>
            <person name="Bloom T."/>
            <person name="Bloom T."/>
            <person name="Boguslavskiy L."/>
            <person name="Bonnet C."/>
            <person name="Boukhgalter B."/>
            <person name="Bourzgui I."/>
            <person name="Brown A."/>
            <person name="Cahill P."/>
            <person name="Channer S."/>
            <person name="Cheshatsang Y."/>
            <person name="Chuda L."/>
            <person name="Citroen M."/>
            <person name="Collymore A."/>
            <person name="Cooke P."/>
            <person name="Costello M."/>
            <person name="D'Aco K."/>
            <person name="Daza R."/>
            <person name="De Haan G."/>
            <person name="DeGray S."/>
            <person name="DeMaso C."/>
            <person name="Dhargay N."/>
            <person name="Dooley K."/>
            <person name="Dooley E."/>
            <person name="Doricent M."/>
            <person name="Dorje P."/>
            <person name="Dorjee K."/>
            <person name="Dupes A."/>
            <person name="Elong R."/>
            <person name="Falk J."/>
            <person name="Farina A."/>
            <person name="Faro S."/>
            <person name="Ferguson D."/>
            <person name="Fisher S."/>
            <person name="Foley C.D."/>
            <person name="Franke A."/>
            <person name="Friedrich D."/>
            <person name="Gadbois L."/>
            <person name="Gearin G."/>
            <person name="Gearin C.R."/>
            <person name="Giannoukos G."/>
            <person name="Goode T."/>
            <person name="Graham J."/>
            <person name="Grandbois E."/>
            <person name="Grewal S."/>
            <person name="Gyaltsen K."/>
            <person name="Hafez N."/>
            <person name="Hagos B."/>
            <person name="Hall J."/>
            <person name="Henson C."/>
            <person name="Hollinger A."/>
            <person name="Honan T."/>
            <person name="Huard M.D."/>
            <person name="Hughes L."/>
            <person name="Hurhula B."/>
            <person name="Husby M.E."/>
            <person name="Kamat A."/>
            <person name="Kanga B."/>
            <person name="Kashin S."/>
            <person name="Khazanovich D."/>
            <person name="Kisner P."/>
            <person name="Lance K."/>
            <person name="Lara M."/>
            <person name="Lee W."/>
            <person name="Lennon N."/>
            <person name="Letendre F."/>
            <person name="LeVine R."/>
            <person name="Lipovsky A."/>
            <person name="Liu X."/>
            <person name="Liu J."/>
            <person name="Liu S."/>
            <person name="Lokyitsang T."/>
            <person name="Lokyitsang Y."/>
            <person name="Lubonja R."/>
            <person name="Lui A."/>
            <person name="MacDonald P."/>
            <person name="Magnisalis V."/>
            <person name="Maru K."/>
            <person name="Matthews C."/>
            <person name="McCusker W."/>
            <person name="McDonough S."/>
            <person name="Mehta T."/>
            <person name="Meldrim J."/>
            <person name="Meneus L."/>
            <person name="Mihai O."/>
            <person name="Mihalev A."/>
            <person name="Mihova T."/>
            <person name="Mittelman R."/>
            <person name="Mlenga V."/>
            <person name="Montmayeur A."/>
            <person name="Mulrain L."/>
            <person name="Navidi A."/>
            <person name="Naylor J."/>
            <person name="Negash T."/>
            <person name="Nguyen T."/>
            <person name="Nguyen N."/>
            <person name="Nicol R."/>
            <person name="Norbu C."/>
            <person name="Norbu N."/>
            <person name="Novod N."/>
            <person name="O'Neill B."/>
            <person name="Osman S."/>
            <person name="Markiewicz E."/>
            <person name="Oyono O.L."/>
            <person name="Patti C."/>
            <person name="Phunkhang P."/>
            <person name="Pierre F."/>
            <person name="Priest M."/>
            <person name="Raghuraman S."/>
            <person name="Rege F."/>
            <person name="Reyes R."/>
            <person name="Rise C."/>
            <person name="Rogov P."/>
            <person name="Ross K."/>
            <person name="Ryan E."/>
            <person name="Settipalli S."/>
            <person name="Shea T."/>
            <person name="Sherpa N."/>
            <person name="Shi L."/>
            <person name="Shih D."/>
            <person name="Sparrow T."/>
            <person name="Spaulding J."/>
            <person name="Stalker J."/>
            <person name="Stange-Thomann N."/>
            <person name="Stavropoulos S."/>
            <person name="Stone C."/>
            <person name="Strader C."/>
            <person name="Tesfaye S."/>
            <person name="Thomson T."/>
            <person name="Thoulutsang Y."/>
            <person name="Thoulutsang D."/>
            <person name="Topham K."/>
            <person name="Topping I."/>
            <person name="Tsamla T."/>
            <person name="Vassiliev H."/>
            <person name="Vo A."/>
            <person name="Wangchuk T."/>
            <person name="Wangdi T."/>
            <person name="Weiand M."/>
            <person name="Wilkinson J."/>
            <person name="Wilson A."/>
            <person name="Yadav S."/>
            <person name="Young G."/>
            <person name="Yu Q."/>
            <person name="Zembek L."/>
            <person name="Zhong D."/>
            <person name="Zimmer A."/>
            <person name="Zwirko Z."/>
            <person name="Jaffe D.B."/>
            <person name="Alvarez P."/>
            <person name="Brockman W."/>
            <person name="Butler J."/>
            <person name="Chin C."/>
            <person name="Gnerre S."/>
            <person name="MacCallum I."/>
            <person name="Graves J.A."/>
            <person name="Ponting C.P."/>
            <person name="Breen M."/>
            <person name="Samollow P.B."/>
            <person name="Lander E.S."/>
            <person name="Lindblad-Toh K."/>
        </authorList>
    </citation>
    <scope>NUCLEOTIDE SEQUENCE [LARGE SCALE GENOMIC DNA]</scope>
</reference>
<dbReference type="Ensembl" id="ENSMODT00000002320.2">
    <property type="protein sequence ID" value="ENSMODP00000002273.2"/>
    <property type="gene ID" value="ENSMODG00000001863.4"/>
</dbReference>
<dbReference type="Bgee" id="ENSMODG00000001863">
    <property type="expression patterns" value="Expressed in ovary and 3 other cell types or tissues"/>
</dbReference>
<dbReference type="GO" id="GO:0006826">
    <property type="term" value="P:iron ion transport"/>
    <property type="evidence" value="ECO:0007669"/>
    <property type="project" value="InterPro"/>
</dbReference>
<dbReference type="InterPro" id="IPR009040">
    <property type="entry name" value="Ferritin-like_diiron"/>
</dbReference>
<dbReference type="GO" id="GO:0008199">
    <property type="term" value="F:ferric iron binding"/>
    <property type="evidence" value="ECO:0000318"/>
    <property type="project" value="GO_Central"/>
</dbReference>